<dbReference type="AlphaFoldDB" id="A0A0K8J3U1"/>
<evidence type="ECO:0000313" key="4">
    <source>
        <dbReference type="Proteomes" id="UP000196053"/>
    </source>
</evidence>
<feature type="transmembrane region" description="Helical" evidence="1">
    <location>
        <begin position="6"/>
        <end position="24"/>
    </location>
</feature>
<keyword evidence="1" id="KW-0472">Membrane</keyword>
<sequence length="273" mass="31800">MLLELGIFLTVLIILYLLAIMPKLKENPKIKPFCGLYYAHRGLHDNKSEAPENSLAAFKKAVDNGYGIELDVQITKDMVPVVFHDNDLKRACGVNKKISEIEYKDLAKYRLFKSKEKIPTLREALNCIDGKVPIIIELKIPWNPNNICMAVSKELKNYKGLFCIESFNPFGLGWYKKHFPDVVRGQLSTDFAKEKIEGSRMQYFILKHLLFNFHTKPDFIAYDYKYKKGLSFTICRKLYKIKTAAWTIQSQKDLEDNKEYFDMIIFDSFIPKK</sequence>
<gene>
    <name evidence="3" type="ORF">SD1D_0773</name>
</gene>
<dbReference type="KEGG" id="hsd:SD1D_0773"/>
<dbReference type="GO" id="GO:0008081">
    <property type="term" value="F:phosphoric diester hydrolase activity"/>
    <property type="evidence" value="ECO:0007669"/>
    <property type="project" value="InterPro"/>
</dbReference>
<proteinExistence type="predicted"/>
<dbReference type="RefSeq" id="WP_058257696.1">
    <property type="nucleotide sequence ID" value="NZ_DUPS01000061.1"/>
</dbReference>
<evidence type="ECO:0000256" key="1">
    <source>
        <dbReference type="SAM" id="Phobius"/>
    </source>
</evidence>
<evidence type="ECO:0000313" key="3">
    <source>
        <dbReference type="EMBL" id="CUH92321.1"/>
    </source>
</evidence>
<dbReference type="SUPFAM" id="SSF51695">
    <property type="entry name" value="PLC-like phosphodiesterases"/>
    <property type="match status" value="1"/>
</dbReference>
<dbReference type="PANTHER" id="PTHR46211">
    <property type="entry name" value="GLYCEROPHOSPHORYL DIESTER PHOSPHODIESTERASE"/>
    <property type="match status" value="1"/>
</dbReference>
<dbReference type="InterPro" id="IPR030395">
    <property type="entry name" value="GP_PDE_dom"/>
</dbReference>
<dbReference type="InterPro" id="IPR017946">
    <property type="entry name" value="PLC-like_Pdiesterase_TIM-brl"/>
</dbReference>
<evidence type="ECO:0000259" key="2">
    <source>
        <dbReference type="PROSITE" id="PS51704"/>
    </source>
</evidence>
<dbReference type="Pfam" id="PF03009">
    <property type="entry name" value="GDPD"/>
    <property type="match status" value="1"/>
</dbReference>
<reference evidence="4" key="1">
    <citation type="submission" date="2015-09" db="EMBL/GenBank/DDBJ databases">
        <authorList>
            <person name="Wibberg D."/>
        </authorList>
    </citation>
    <scope>NUCLEOTIDE SEQUENCE [LARGE SCALE GENOMIC DNA]</scope>
    <source>
        <strain evidence="4">SD1D</strain>
    </source>
</reference>
<dbReference type="Gene3D" id="3.20.20.190">
    <property type="entry name" value="Phosphatidylinositol (PI) phosphodiesterase"/>
    <property type="match status" value="1"/>
</dbReference>
<dbReference type="PROSITE" id="PS51704">
    <property type="entry name" value="GP_PDE"/>
    <property type="match status" value="1"/>
</dbReference>
<dbReference type="PANTHER" id="PTHR46211:SF1">
    <property type="entry name" value="GLYCEROPHOSPHODIESTER PHOSPHODIESTERASE, CYTOPLASMIC"/>
    <property type="match status" value="1"/>
</dbReference>
<keyword evidence="1" id="KW-1133">Transmembrane helix</keyword>
<name>A0A0K8J3U1_9FIRM</name>
<accession>A0A0K8J3U1</accession>
<keyword evidence="4" id="KW-1185">Reference proteome</keyword>
<organism evidence="3 4">
    <name type="scientific">Herbinix luporum</name>
    <dbReference type="NCBI Taxonomy" id="1679721"/>
    <lineage>
        <taxon>Bacteria</taxon>
        <taxon>Bacillati</taxon>
        <taxon>Bacillota</taxon>
        <taxon>Clostridia</taxon>
        <taxon>Lachnospirales</taxon>
        <taxon>Lachnospiraceae</taxon>
        <taxon>Herbinix</taxon>
    </lineage>
</organism>
<keyword evidence="1" id="KW-0812">Transmembrane</keyword>
<feature type="domain" description="GP-PDE" evidence="2">
    <location>
        <begin position="35"/>
        <end position="273"/>
    </location>
</feature>
<dbReference type="Proteomes" id="UP000196053">
    <property type="component" value="Chromosome I"/>
</dbReference>
<protein>
    <recommendedName>
        <fullName evidence="2">GP-PDE domain-containing protein</fullName>
    </recommendedName>
</protein>
<dbReference type="OrthoDB" id="384721at2"/>
<dbReference type="EMBL" id="LN879430">
    <property type="protein sequence ID" value="CUH92321.1"/>
    <property type="molecule type" value="Genomic_DNA"/>
</dbReference>
<dbReference type="GO" id="GO:0006629">
    <property type="term" value="P:lipid metabolic process"/>
    <property type="evidence" value="ECO:0007669"/>
    <property type="project" value="InterPro"/>
</dbReference>